<dbReference type="Proteomes" id="UP001148838">
    <property type="component" value="Unassembled WGS sequence"/>
</dbReference>
<keyword evidence="2" id="KW-1185">Reference proteome</keyword>
<evidence type="ECO:0000313" key="1">
    <source>
        <dbReference type="EMBL" id="KAJ4426774.1"/>
    </source>
</evidence>
<reference evidence="1 2" key="1">
    <citation type="journal article" date="2022" name="Allergy">
        <title>Genome assembly and annotation of Periplaneta americana reveal a comprehensive cockroach allergen profile.</title>
        <authorList>
            <person name="Wang L."/>
            <person name="Xiong Q."/>
            <person name="Saelim N."/>
            <person name="Wang L."/>
            <person name="Nong W."/>
            <person name="Wan A.T."/>
            <person name="Shi M."/>
            <person name="Liu X."/>
            <person name="Cao Q."/>
            <person name="Hui J.H.L."/>
            <person name="Sookrung N."/>
            <person name="Leung T.F."/>
            <person name="Tungtrongchitr A."/>
            <person name="Tsui S.K.W."/>
        </authorList>
    </citation>
    <scope>NUCLEOTIDE SEQUENCE [LARGE SCALE GENOMIC DNA]</scope>
    <source>
        <strain evidence="1">PWHHKU_190912</strain>
    </source>
</reference>
<proteinExistence type="predicted"/>
<evidence type="ECO:0000313" key="2">
    <source>
        <dbReference type="Proteomes" id="UP001148838"/>
    </source>
</evidence>
<dbReference type="EMBL" id="JAJSOF020000039">
    <property type="protein sequence ID" value="KAJ4426774.1"/>
    <property type="molecule type" value="Genomic_DNA"/>
</dbReference>
<protein>
    <submittedName>
        <fullName evidence="1">Uncharacterized protein</fullName>
    </submittedName>
</protein>
<name>A0ABQ8RYJ0_PERAM</name>
<accession>A0ABQ8RYJ0</accession>
<sequence length="89" mass="10014">MSPGSSTESYPAFARIGFRENPGKNLNQVTCPDRDSNLVLQPGALTLLQKLKPEDLVKRYEFCNSMQAAMEENDHSENLLVFSDWATLH</sequence>
<organism evidence="1 2">
    <name type="scientific">Periplaneta americana</name>
    <name type="common">American cockroach</name>
    <name type="synonym">Blatta americana</name>
    <dbReference type="NCBI Taxonomy" id="6978"/>
    <lineage>
        <taxon>Eukaryota</taxon>
        <taxon>Metazoa</taxon>
        <taxon>Ecdysozoa</taxon>
        <taxon>Arthropoda</taxon>
        <taxon>Hexapoda</taxon>
        <taxon>Insecta</taxon>
        <taxon>Pterygota</taxon>
        <taxon>Neoptera</taxon>
        <taxon>Polyneoptera</taxon>
        <taxon>Dictyoptera</taxon>
        <taxon>Blattodea</taxon>
        <taxon>Blattoidea</taxon>
        <taxon>Blattidae</taxon>
        <taxon>Blattinae</taxon>
        <taxon>Periplaneta</taxon>
    </lineage>
</organism>
<comment type="caution">
    <text evidence="1">The sequence shown here is derived from an EMBL/GenBank/DDBJ whole genome shotgun (WGS) entry which is preliminary data.</text>
</comment>
<gene>
    <name evidence="1" type="ORF">ANN_26573</name>
</gene>